<evidence type="ECO:0000313" key="2">
    <source>
        <dbReference type="Proteomes" id="UP000887569"/>
    </source>
</evidence>
<evidence type="ECO:0000313" key="3">
    <source>
        <dbReference type="WBParaSite" id="PgR044_g092_t01"/>
    </source>
</evidence>
<dbReference type="Proteomes" id="UP000887569">
    <property type="component" value="Unplaced"/>
</dbReference>
<accession>A0A915BL21</accession>
<protein>
    <submittedName>
        <fullName evidence="3">Uncharacterized protein</fullName>
    </submittedName>
</protein>
<proteinExistence type="predicted"/>
<feature type="region of interest" description="Disordered" evidence="1">
    <location>
        <begin position="1"/>
        <end position="26"/>
    </location>
</feature>
<keyword evidence="2" id="KW-1185">Reference proteome</keyword>
<reference evidence="3" key="1">
    <citation type="submission" date="2022-11" db="UniProtKB">
        <authorList>
            <consortium name="WormBaseParasite"/>
        </authorList>
    </citation>
    <scope>IDENTIFICATION</scope>
</reference>
<dbReference type="AlphaFoldDB" id="A0A915BL21"/>
<feature type="compositionally biased region" description="Basic and acidic residues" evidence="1">
    <location>
        <begin position="1"/>
        <end position="11"/>
    </location>
</feature>
<name>A0A915BL21_PARUN</name>
<sequence>MDPQKHLRASEAGEVAGGIDHKERSETVCSSTRKQLSDPTAWLAAVRRRGRHRKSDAAIDAAIFSMLLSGRNLSSMAVHREMLKNPRYSLSERTVRRRMNEFLELQRARSVCGDNVDDPVLTMSDPLQIQEGLVGGASASITMGNNRFDENVTCSDDTAISSLHKLFAYAESNVFTRDFDDDTLSLSTDSVARSELKQTASAQSSGITFDVAVVKEESQKVGMRSVCSSDDHVVEPSSFQSHNQAELVDEVANANGDRPEELRERLEIDFASLSHEAVDEFMKEVELAVQQHRREMAARAAQLMSELPASKKRELLCKLKERSRS</sequence>
<dbReference type="WBParaSite" id="PgR044_g092_t01">
    <property type="protein sequence ID" value="PgR044_g092_t01"/>
    <property type="gene ID" value="PgR044_g092"/>
</dbReference>
<organism evidence="2 3">
    <name type="scientific">Parascaris univalens</name>
    <name type="common">Nematode worm</name>
    <dbReference type="NCBI Taxonomy" id="6257"/>
    <lineage>
        <taxon>Eukaryota</taxon>
        <taxon>Metazoa</taxon>
        <taxon>Ecdysozoa</taxon>
        <taxon>Nematoda</taxon>
        <taxon>Chromadorea</taxon>
        <taxon>Rhabditida</taxon>
        <taxon>Spirurina</taxon>
        <taxon>Ascaridomorpha</taxon>
        <taxon>Ascaridoidea</taxon>
        <taxon>Ascarididae</taxon>
        <taxon>Parascaris</taxon>
    </lineage>
</organism>
<evidence type="ECO:0000256" key="1">
    <source>
        <dbReference type="SAM" id="MobiDB-lite"/>
    </source>
</evidence>